<dbReference type="GO" id="GO:0043041">
    <property type="term" value="P:amino acid activation for nonribosomal peptide biosynthetic process"/>
    <property type="evidence" value="ECO:0007669"/>
    <property type="project" value="TreeGrafter"/>
</dbReference>
<evidence type="ECO:0000259" key="2">
    <source>
        <dbReference type="PROSITE" id="PS50075"/>
    </source>
</evidence>
<dbReference type="InterPro" id="IPR025110">
    <property type="entry name" value="AMP-bd_C"/>
</dbReference>
<dbReference type="InterPro" id="IPR010071">
    <property type="entry name" value="AA_adenyl_dom"/>
</dbReference>
<dbReference type="InterPro" id="IPR042099">
    <property type="entry name" value="ANL_N_sf"/>
</dbReference>
<dbReference type="Proteomes" id="UP000298513">
    <property type="component" value="Unassembled WGS sequence"/>
</dbReference>
<dbReference type="PROSITE" id="PS00455">
    <property type="entry name" value="AMP_BINDING"/>
    <property type="match status" value="1"/>
</dbReference>
<protein>
    <submittedName>
        <fullName evidence="3">Amino acid adenylation domain-containing protein</fullName>
    </submittedName>
</protein>
<reference evidence="3 4" key="1">
    <citation type="submission" date="2019-04" db="EMBL/GenBank/DDBJ databases">
        <title>Streptomyces sp. nov. Bv016 isolated from bark of Buahinia variegata.</title>
        <authorList>
            <person name="Kanchanasin P."/>
            <person name="Tanasupawat S."/>
            <person name="Yuki M."/>
            <person name="Kudo T."/>
        </authorList>
    </citation>
    <scope>NUCLEOTIDE SEQUENCE [LARGE SCALE GENOMIC DNA]</scope>
    <source>
        <strain evidence="3 4">JCM 4765</strain>
    </source>
</reference>
<keyword evidence="4" id="KW-1185">Reference proteome</keyword>
<dbReference type="InterPro" id="IPR036736">
    <property type="entry name" value="ACP-like_sf"/>
</dbReference>
<gene>
    <name evidence="3" type="ORF">E5082_04210</name>
</gene>
<dbReference type="EMBL" id="SRRU01000001">
    <property type="protein sequence ID" value="TGN87604.1"/>
    <property type="molecule type" value="Genomic_DNA"/>
</dbReference>
<dbReference type="GO" id="GO:0005737">
    <property type="term" value="C:cytoplasm"/>
    <property type="evidence" value="ECO:0007669"/>
    <property type="project" value="TreeGrafter"/>
</dbReference>
<evidence type="ECO:0000256" key="1">
    <source>
        <dbReference type="SAM" id="MobiDB-lite"/>
    </source>
</evidence>
<dbReference type="GO" id="GO:0031177">
    <property type="term" value="F:phosphopantetheine binding"/>
    <property type="evidence" value="ECO:0007669"/>
    <property type="project" value="TreeGrafter"/>
</dbReference>
<dbReference type="InterPro" id="IPR020845">
    <property type="entry name" value="AMP-binding_CS"/>
</dbReference>
<evidence type="ECO:0000313" key="3">
    <source>
        <dbReference type="EMBL" id="TGN87604.1"/>
    </source>
</evidence>
<dbReference type="GO" id="GO:0044550">
    <property type="term" value="P:secondary metabolite biosynthetic process"/>
    <property type="evidence" value="ECO:0007669"/>
    <property type="project" value="TreeGrafter"/>
</dbReference>
<dbReference type="RefSeq" id="WP_135789899.1">
    <property type="nucleotide sequence ID" value="NZ_JBEPFF010000008.1"/>
</dbReference>
<evidence type="ECO:0000313" key="4">
    <source>
        <dbReference type="Proteomes" id="UP000298513"/>
    </source>
</evidence>
<dbReference type="PROSITE" id="PS50075">
    <property type="entry name" value="CARRIER"/>
    <property type="match status" value="1"/>
</dbReference>
<dbReference type="InterPro" id="IPR000873">
    <property type="entry name" value="AMP-dep_synth/lig_dom"/>
</dbReference>
<dbReference type="InterPro" id="IPR009081">
    <property type="entry name" value="PP-bd_ACP"/>
</dbReference>
<sequence>MGNKSSDSLLGLRHGPGNSRHRQGGVAPCGTHLLTIAFPADSQHGGGFSSRPSAILFTEIKTGAILDGNAPLPEEEHRGGGTLVDALLHSFRTGADSVAVECGDDRLTYAGLDRWSDGVRAALVARGVRPGDRVAVRMAPGPGAIAAIAGIVRAGAAYVPLDVRNPDARNAFILSDCAATALIGTGAAGLPQLTERDLELLRTPSGEPAAPAGTAPAPGETAYVIYTSGTTGRPKGVPVTHAAVTALLAATSGLFGFTPEDRWLLFHSLAFDFAVWEMWGALTTGARLVVLPQDTARSADSTLAVIADRGVTVLNQTPTAFAALCATALASDAQLPDLRHVVFGGEKLTPALLRPWAARYGLDRPRLVNMYGITEVTVHATYHEVTPEDLTADDSRIGRPLPGFRTRVVNEDGRDAERGELWLAGPQVTGGYLGRPELDAERFVTVSGGEQAGRYYRSGDLVSTLPDGALRYHGRADLQVKLRGHRIELSEIEAVVRDHPQVSDAVVWVHTFRPGDERLVCAYTANDGEPLAPGRLQEHAGRDLPPYMRPARYLCLPELPRTVNGKVDRAAVALTDPAPRRKAATATDAASGTETYLARLWEELLGTGEITRDADFFQLGGHSLMAFRMQLRISRDLGVRVPQKELLANPRLADVVRLIDAYRAESPALPRT</sequence>
<feature type="domain" description="Carrier" evidence="2">
    <location>
        <begin position="588"/>
        <end position="663"/>
    </location>
</feature>
<dbReference type="FunFam" id="3.40.50.980:FF:000002">
    <property type="entry name" value="Enterobactin synthetase component F"/>
    <property type="match status" value="1"/>
</dbReference>
<dbReference type="Gene3D" id="3.30.300.30">
    <property type="match status" value="1"/>
</dbReference>
<dbReference type="FunFam" id="3.40.50.12780:FF:000012">
    <property type="entry name" value="Non-ribosomal peptide synthetase"/>
    <property type="match status" value="1"/>
</dbReference>
<dbReference type="Pfam" id="PF13193">
    <property type="entry name" value="AMP-binding_C"/>
    <property type="match status" value="1"/>
</dbReference>
<dbReference type="SUPFAM" id="SSF56801">
    <property type="entry name" value="Acetyl-CoA synthetase-like"/>
    <property type="match status" value="1"/>
</dbReference>
<dbReference type="PANTHER" id="PTHR45527">
    <property type="entry name" value="NONRIBOSOMAL PEPTIDE SYNTHETASE"/>
    <property type="match status" value="1"/>
</dbReference>
<dbReference type="AlphaFoldDB" id="A0A4Z1DQF1"/>
<dbReference type="Pfam" id="PF00550">
    <property type="entry name" value="PP-binding"/>
    <property type="match status" value="1"/>
</dbReference>
<dbReference type="Gene3D" id="1.10.1200.10">
    <property type="entry name" value="ACP-like"/>
    <property type="match status" value="1"/>
</dbReference>
<dbReference type="SUPFAM" id="SSF47336">
    <property type="entry name" value="ACP-like"/>
    <property type="match status" value="1"/>
</dbReference>
<name>A0A4Z1DQF1_STRGP</name>
<proteinExistence type="predicted"/>
<dbReference type="Pfam" id="PF00501">
    <property type="entry name" value="AMP-binding"/>
    <property type="match status" value="1"/>
</dbReference>
<dbReference type="Gene3D" id="3.40.50.12780">
    <property type="entry name" value="N-terminal domain of ligase-like"/>
    <property type="match status" value="1"/>
</dbReference>
<dbReference type="CDD" id="cd17643">
    <property type="entry name" value="A_NRPS_Cytc1-like"/>
    <property type="match status" value="1"/>
</dbReference>
<dbReference type="PANTHER" id="PTHR45527:SF1">
    <property type="entry name" value="FATTY ACID SYNTHASE"/>
    <property type="match status" value="1"/>
</dbReference>
<accession>A0A4Z1DQF1</accession>
<organism evidence="3 4">
    <name type="scientific">Streptomyces griseoluteus</name>
    <dbReference type="NCBI Taxonomy" id="29306"/>
    <lineage>
        <taxon>Bacteria</taxon>
        <taxon>Bacillati</taxon>
        <taxon>Actinomycetota</taxon>
        <taxon>Actinomycetes</taxon>
        <taxon>Kitasatosporales</taxon>
        <taxon>Streptomycetaceae</taxon>
        <taxon>Streptomyces</taxon>
    </lineage>
</organism>
<dbReference type="InterPro" id="IPR045851">
    <property type="entry name" value="AMP-bd_C_sf"/>
</dbReference>
<comment type="caution">
    <text evidence="3">The sequence shown here is derived from an EMBL/GenBank/DDBJ whole genome shotgun (WGS) entry which is preliminary data.</text>
</comment>
<dbReference type="NCBIfam" id="TIGR01733">
    <property type="entry name" value="AA-adenyl-dom"/>
    <property type="match status" value="1"/>
</dbReference>
<feature type="region of interest" description="Disordered" evidence="1">
    <location>
        <begin position="1"/>
        <end position="26"/>
    </location>
</feature>